<dbReference type="SUPFAM" id="SSF53639">
    <property type="entry name" value="AraD/HMP-PK domain-like"/>
    <property type="match status" value="1"/>
</dbReference>
<dbReference type="GO" id="GO:0046872">
    <property type="term" value="F:metal ion binding"/>
    <property type="evidence" value="ECO:0007669"/>
    <property type="project" value="UniProtKB-KW"/>
</dbReference>
<sequence>MNDIEAGLRRRIIELCREMNRSGLNQGTSGNISARFGDRMLLTPSATPYDAMTPEMIVSMPLDGPDGEWSGPLKPSTEWRFHRDILRNKPEAGAVVHAHPTFATTLAITRRSIPACHYMVAIFGGNDVRCCDYARYGTPELSELVLQALQGRSACLMANHGMVALGGDLDQAMWRAVELETLARQYYYSLQLDGGPVLLSEAQIADVLRSFAGYGHQSGKTGV</sequence>
<reference evidence="4 5" key="1">
    <citation type="submission" date="2019-03" db="EMBL/GenBank/DDBJ databases">
        <title>Jiella endophytica sp. nov., a novel endophytic bacterium isolated from root of Ficus microcarpa Linn. f.</title>
        <authorList>
            <person name="Tuo L."/>
        </authorList>
    </citation>
    <scope>NUCLEOTIDE SEQUENCE [LARGE SCALE GENOMIC DNA]</scope>
    <source>
        <strain evidence="4 5">CBS5Q-3</strain>
    </source>
</reference>
<dbReference type="Pfam" id="PF00596">
    <property type="entry name" value="Aldolase_II"/>
    <property type="match status" value="1"/>
</dbReference>
<evidence type="ECO:0000259" key="3">
    <source>
        <dbReference type="SMART" id="SM01007"/>
    </source>
</evidence>
<comment type="caution">
    <text evidence="4">The sequence shown here is derived from an EMBL/GenBank/DDBJ whole genome shotgun (WGS) entry which is preliminary data.</text>
</comment>
<evidence type="ECO:0000313" key="5">
    <source>
        <dbReference type="Proteomes" id="UP000298179"/>
    </source>
</evidence>
<dbReference type="Proteomes" id="UP000298179">
    <property type="component" value="Unassembled WGS sequence"/>
</dbReference>
<evidence type="ECO:0000256" key="1">
    <source>
        <dbReference type="ARBA" id="ARBA00022723"/>
    </source>
</evidence>
<dbReference type="PANTHER" id="PTHR22789">
    <property type="entry name" value="FUCULOSE PHOSPHATE ALDOLASE"/>
    <property type="match status" value="1"/>
</dbReference>
<dbReference type="OrthoDB" id="5291399at2"/>
<dbReference type="GO" id="GO:0005829">
    <property type="term" value="C:cytosol"/>
    <property type="evidence" value="ECO:0007669"/>
    <property type="project" value="TreeGrafter"/>
</dbReference>
<dbReference type="Gene3D" id="3.40.225.10">
    <property type="entry name" value="Class II aldolase/adducin N-terminal domain"/>
    <property type="match status" value="1"/>
</dbReference>
<dbReference type="InterPro" id="IPR050197">
    <property type="entry name" value="Aldolase_class_II_sugar_metab"/>
</dbReference>
<dbReference type="AlphaFoldDB" id="A0A4Y8RTX3"/>
<evidence type="ECO:0000256" key="2">
    <source>
        <dbReference type="ARBA" id="ARBA00023239"/>
    </source>
</evidence>
<proteinExistence type="predicted"/>
<keyword evidence="5" id="KW-1185">Reference proteome</keyword>
<gene>
    <name evidence="4" type="ORF">E3C22_04440</name>
</gene>
<feature type="domain" description="Class II aldolase/adducin N-terminal" evidence="3">
    <location>
        <begin position="10"/>
        <end position="187"/>
    </location>
</feature>
<name>A0A4Y8RTX3_9HYPH</name>
<protein>
    <submittedName>
        <fullName evidence="4">Class II aldolase</fullName>
    </submittedName>
</protein>
<dbReference type="GO" id="GO:0016832">
    <property type="term" value="F:aldehyde-lyase activity"/>
    <property type="evidence" value="ECO:0007669"/>
    <property type="project" value="TreeGrafter"/>
</dbReference>
<dbReference type="PANTHER" id="PTHR22789:SF0">
    <property type="entry name" value="3-OXO-TETRONATE 4-PHOSPHATE DECARBOXYLASE-RELATED"/>
    <property type="match status" value="1"/>
</dbReference>
<dbReference type="GO" id="GO:0019323">
    <property type="term" value="P:pentose catabolic process"/>
    <property type="evidence" value="ECO:0007669"/>
    <property type="project" value="TreeGrafter"/>
</dbReference>
<dbReference type="RefSeq" id="WP_134760577.1">
    <property type="nucleotide sequence ID" value="NZ_SOZD01000001.1"/>
</dbReference>
<dbReference type="SMART" id="SM01007">
    <property type="entry name" value="Aldolase_II"/>
    <property type="match status" value="1"/>
</dbReference>
<dbReference type="EMBL" id="SOZD01000001">
    <property type="protein sequence ID" value="TFF27710.1"/>
    <property type="molecule type" value="Genomic_DNA"/>
</dbReference>
<dbReference type="InterPro" id="IPR001303">
    <property type="entry name" value="Aldolase_II/adducin_N"/>
</dbReference>
<accession>A0A4Y8RTX3</accession>
<keyword evidence="1" id="KW-0479">Metal-binding</keyword>
<organism evidence="4 5">
    <name type="scientific">Jiella endophytica</name>
    <dbReference type="NCBI Taxonomy" id="2558362"/>
    <lineage>
        <taxon>Bacteria</taxon>
        <taxon>Pseudomonadati</taxon>
        <taxon>Pseudomonadota</taxon>
        <taxon>Alphaproteobacteria</taxon>
        <taxon>Hyphomicrobiales</taxon>
        <taxon>Aurantimonadaceae</taxon>
        <taxon>Jiella</taxon>
    </lineage>
</organism>
<evidence type="ECO:0000313" key="4">
    <source>
        <dbReference type="EMBL" id="TFF27710.1"/>
    </source>
</evidence>
<dbReference type="InterPro" id="IPR036409">
    <property type="entry name" value="Aldolase_II/adducin_N_sf"/>
</dbReference>
<keyword evidence="2" id="KW-0456">Lyase</keyword>